<evidence type="ECO:0008006" key="3">
    <source>
        <dbReference type="Google" id="ProtNLM"/>
    </source>
</evidence>
<evidence type="ECO:0000313" key="2">
    <source>
        <dbReference type="Proteomes" id="UP000067711"/>
    </source>
</evidence>
<proteinExistence type="predicted"/>
<dbReference type="AlphaFoldDB" id="A0A1B4FX33"/>
<dbReference type="Proteomes" id="UP000067711">
    <property type="component" value="Chromosome 2"/>
</dbReference>
<dbReference type="RefSeq" id="WP_066488139.1">
    <property type="nucleotide sequence ID" value="NZ_CP013388.1"/>
</dbReference>
<organism evidence="1 2">
    <name type="scientific">Burkholderia mayonis</name>
    <dbReference type="NCBI Taxonomy" id="1385591"/>
    <lineage>
        <taxon>Bacteria</taxon>
        <taxon>Pseudomonadati</taxon>
        <taxon>Pseudomonadota</taxon>
        <taxon>Betaproteobacteria</taxon>
        <taxon>Burkholderiales</taxon>
        <taxon>Burkholderiaceae</taxon>
        <taxon>Burkholderia</taxon>
        <taxon>pseudomallei group</taxon>
    </lineage>
</organism>
<reference evidence="1 2" key="1">
    <citation type="submission" date="2015-12" db="EMBL/GenBank/DDBJ databases">
        <title>Diversity of Burkholderia near neighbor genomes.</title>
        <authorList>
            <person name="Sahl J."/>
            <person name="Wagner D."/>
            <person name="Keim P."/>
        </authorList>
    </citation>
    <scope>NUCLEOTIDE SEQUENCE [LARGE SCALE GENOMIC DNA]</scope>
    <source>
        <strain evidence="1 2">BDU8</strain>
    </source>
</reference>
<sequence length="103" mass="11838">MTIRIEPGDKREIAEMLGRYFEARAVPFHIEEHPADVLHISFHADGHPAAVTITFDDDAFAAFVHWDVEQKRLALLRLVDEFAEMMAQRSPTAYAGDFHINRF</sequence>
<name>A0A1B4FX33_9BURK</name>
<gene>
    <name evidence="1" type="ORF">WS71_11665</name>
</gene>
<protein>
    <recommendedName>
        <fullName evidence="3">DUF2218 domain-containing protein</fullName>
    </recommendedName>
</protein>
<evidence type="ECO:0000313" key="1">
    <source>
        <dbReference type="EMBL" id="AOJ08238.1"/>
    </source>
</evidence>
<dbReference type="EMBL" id="CP013388">
    <property type="protein sequence ID" value="AOJ08238.1"/>
    <property type="molecule type" value="Genomic_DNA"/>
</dbReference>
<accession>A0A1B4FX33</accession>